<dbReference type="Proteomes" id="UP000016646">
    <property type="component" value="Unassembled WGS sequence"/>
</dbReference>
<evidence type="ECO:0000256" key="3">
    <source>
        <dbReference type="ARBA" id="ARBA00022729"/>
    </source>
</evidence>
<evidence type="ECO:0000313" key="7">
    <source>
        <dbReference type="Proteomes" id="UP000016412"/>
    </source>
</evidence>
<evidence type="ECO:0000313" key="6">
    <source>
        <dbReference type="EMBL" id="ERK00160.1"/>
    </source>
</evidence>
<dbReference type="GO" id="GO:0015768">
    <property type="term" value="P:maltose transport"/>
    <property type="evidence" value="ECO:0007669"/>
    <property type="project" value="TreeGrafter"/>
</dbReference>
<dbReference type="SUPFAM" id="SSF53850">
    <property type="entry name" value="Periplasmic binding protein-like II"/>
    <property type="match status" value="1"/>
</dbReference>
<dbReference type="PANTHER" id="PTHR30061">
    <property type="entry name" value="MALTOSE-BINDING PERIPLASMIC PROTEIN"/>
    <property type="match status" value="1"/>
</dbReference>
<keyword evidence="3 4" id="KW-0732">Signal</keyword>
<gene>
    <name evidence="6" type="ORF">HMPREF0860_2148</name>
    <name evidence="5" type="ORF">HMPREF1325_0859</name>
</gene>
<dbReference type="EMBL" id="AVQI01000068">
    <property type="protein sequence ID" value="ERK00160.1"/>
    <property type="molecule type" value="Genomic_DNA"/>
</dbReference>
<proteinExistence type="inferred from homology"/>
<dbReference type="AlphaFoldDB" id="U1F9W9"/>
<dbReference type="STRING" id="1125725.HMPREF1325_0859"/>
<sequence>MKKSVLLGCMFFVFSAALFALGESDVSKQDSGPVKLTLWHRWSGANSDYLAQVVRAFEAKNKNIKIDIIAKPGEYMQLLQSMVADIAAGNQPPDLFIGGYNLLDYIATELQPTELKNLAPNEAALSELRSRFDKPIYDITNINGKQIGLPFALSNIVLYVNMDIFKAAGLSERDIPATWDEVIRVGKIIKAKTDKMPIAIQLPDTWADCSLIYSAGGRIKSADNKRIDLTNTGAIQALTMWQTLYQEGLSPVETDAESESGFAAGNLAMRPTTIMKINGYLSQANFDLRTAKMPSFAGKTNKLAAGGAAVITFAKDKTKKDAVWQFMNFVASKEGMDIFTKTGYLCVTKDVVAKTKYQEVAYEQEPLAMIWPNWPGGAAGMEIERLYLNARNKIVLQNAPVESTLKALETECNKLLAR</sequence>
<dbReference type="Proteomes" id="UP000016412">
    <property type="component" value="Unassembled WGS sequence"/>
</dbReference>
<evidence type="ECO:0000256" key="4">
    <source>
        <dbReference type="SAM" id="SignalP"/>
    </source>
</evidence>
<dbReference type="PATRIC" id="fig|1125725.3.peg.1109"/>
<evidence type="ECO:0000313" key="8">
    <source>
        <dbReference type="Proteomes" id="UP000016646"/>
    </source>
</evidence>
<dbReference type="OrthoDB" id="9798191at2"/>
<organism evidence="5 7">
    <name type="scientific">Treponema socranskii subsp. socranskii VPI DR56BR1116 = ATCC 35536</name>
    <dbReference type="NCBI Taxonomy" id="1125725"/>
    <lineage>
        <taxon>Bacteria</taxon>
        <taxon>Pseudomonadati</taxon>
        <taxon>Spirochaetota</taxon>
        <taxon>Spirochaetia</taxon>
        <taxon>Spirochaetales</taxon>
        <taxon>Treponemataceae</taxon>
        <taxon>Treponema</taxon>
    </lineage>
</organism>
<dbReference type="GO" id="GO:1901982">
    <property type="term" value="F:maltose binding"/>
    <property type="evidence" value="ECO:0007669"/>
    <property type="project" value="TreeGrafter"/>
</dbReference>
<dbReference type="Gene3D" id="3.40.190.10">
    <property type="entry name" value="Periplasmic binding protein-like II"/>
    <property type="match status" value="1"/>
</dbReference>
<comment type="similarity">
    <text evidence="1">Belongs to the bacterial solute-binding protein 1 family.</text>
</comment>
<keyword evidence="2" id="KW-0813">Transport</keyword>
<accession>U1F9W9</accession>
<evidence type="ECO:0000256" key="1">
    <source>
        <dbReference type="ARBA" id="ARBA00008520"/>
    </source>
</evidence>
<feature type="chain" id="PRO_5004611277" evidence="4">
    <location>
        <begin position="21"/>
        <end position="418"/>
    </location>
</feature>
<dbReference type="EMBL" id="AUZJ01000023">
    <property type="protein sequence ID" value="ERF60917.1"/>
    <property type="molecule type" value="Genomic_DNA"/>
</dbReference>
<dbReference type="RefSeq" id="WP_021330132.1">
    <property type="nucleotide sequence ID" value="NZ_AUZJ01000023.1"/>
</dbReference>
<dbReference type="eggNOG" id="COG1653">
    <property type="taxonomic scope" value="Bacteria"/>
</dbReference>
<dbReference type="Pfam" id="PF01547">
    <property type="entry name" value="SBP_bac_1"/>
    <property type="match status" value="1"/>
</dbReference>
<dbReference type="GO" id="GO:0055052">
    <property type="term" value="C:ATP-binding cassette (ABC) transporter complex, substrate-binding subunit-containing"/>
    <property type="evidence" value="ECO:0007669"/>
    <property type="project" value="TreeGrafter"/>
</dbReference>
<evidence type="ECO:0000313" key="5">
    <source>
        <dbReference type="EMBL" id="ERF60917.1"/>
    </source>
</evidence>
<reference evidence="7 8" key="1">
    <citation type="submission" date="2013-08" db="EMBL/GenBank/DDBJ databases">
        <authorList>
            <person name="Durkin A.S."/>
            <person name="Haft D.R."/>
            <person name="McCorrison J."/>
            <person name="Torralba M."/>
            <person name="Gillis M."/>
            <person name="Haft D.H."/>
            <person name="Methe B."/>
            <person name="Sutton G."/>
            <person name="Nelson K.E."/>
        </authorList>
    </citation>
    <scope>NUCLEOTIDE SEQUENCE [LARGE SCALE GENOMIC DNA]</scope>
    <source>
        <strain evidence="6 8">ATCC 35536</strain>
        <strain evidence="5 7">VPI DR56BR1116</strain>
    </source>
</reference>
<dbReference type="InterPro" id="IPR006059">
    <property type="entry name" value="SBP"/>
</dbReference>
<comment type="caution">
    <text evidence="5">The sequence shown here is derived from an EMBL/GenBank/DDBJ whole genome shotgun (WGS) entry which is preliminary data.</text>
</comment>
<feature type="signal peptide" evidence="4">
    <location>
        <begin position="1"/>
        <end position="20"/>
    </location>
</feature>
<keyword evidence="8" id="KW-1185">Reference proteome</keyword>
<name>U1F9W9_TRESO</name>
<evidence type="ECO:0000256" key="2">
    <source>
        <dbReference type="ARBA" id="ARBA00022448"/>
    </source>
</evidence>
<dbReference type="GO" id="GO:0042956">
    <property type="term" value="P:maltodextrin transmembrane transport"/>
    <property type="evidence" value="ECO:0007669"/>
    <property type="project" value="TreeGrafter"/>
</dbReference>
<dbReference type="PANTHER" id="PTHR30061:SF50">
    <property type="entry name" value="MALTOSE_MALTODEXTRIN-BINDING PERIPLASMIC PROTEIN"/>
    <property type="match status" value="1"/>
</dbReference>
<protein>
    <submittedName>
        <fullName evidence="5">ABC transporter, solute-binding protein</fullName>
    </submittedName>
</protein>